<feature type="domain" description="DUF6533" evidence="2">
    <location>
        <begin position="24"/>
        <end position="67"/>
    </location>
</feature>
<feature type="transmembrane region" description="Helical" evidence="1">
    <location>
        <begin position="208"/>
        <end position="229"/>
    </location>
</feature>
<accession>A0AAD7X7V4</accession>
<evidence type="ECO:0000313" key="4">
    <source>
        <dbReference type="Proteomes" id="UP001215151"/>
    </source>
</evidence>
<dbReference type="Pfam" id="PF20151">
    <property type="entry name" value="DUF6533"/>
    <property type="match status" value="1"/>
</dbReference>
<keyword evidence="1" id="KW-1133">Transmembrane helix</keyword>
<feature type="transmembrane region" description="Helical" evidence="1">
    <location>
        <begin position="165"/>
        <end position="187"/>
    </location>
</feature>
<proteinExistence type="predicted"/>
<reference evidence="3" key="1">
    <citation type="submission" date="2022-11" db="EMBL/GenBank/DDBJ databases">
        <title>Genome Sequence of Cubamyces cubensis.</title>
        <authorList>
            <person name="Buettner E."/>
        </authorList>
    </citation>
    <scope>NUCLEOTIDE SEQUENCE</scope>
    <source>
        <strain evidence="3">MPL-01</strain>
    </source>
</reference>
<dbReference type="AlphaFoldDB" id="A0AAD7X7V4"/>
<dbReference type="EMBL" id="JAPEVG010000179">
    <property type="protein sequence ID" value="KAJ8474740.1"/>
    <property type="molecule type" value="Genomic_DNA"/>
</dbReference>
<feature type="transmembrane region" description="Helical" evidence="1">
    <location>
        <begin position="76"/>
        <end position="92"/>
    </location>
</feature>
<keyword evidence="4" id="KW-1185">Reference proteome</keyword>
<sequence>MIGDVEAAQILIIAESNHVNRVFAAIAFGILWYDFVLTLPLEVERYWKGGRSWASIFFFLNRYMTVLSHIPVVVEFFATMPESCIVGVLLMLRTYALYNRSRKVVYLLTSICALGGAVSVSTDPMMGCSNTKWAIVSVRGLHVPSFQDVAIYTGCDLTLTEKQGYYLAAAWSSILVFDATVFVLTLVQALRVGRTWSHSLFYVMLRDGTIYFGMLVMCYLSNILTYILAEPVYKGVSTTMTNVISSTLITRLMLNIRDPKLFELPHRWPSELMDIHDLPSSNE</sequence>
<organism evidence="3 4">
    <name type="scientific">Trametes cubensis</name>
    <dbReference type="NCBI Taxonomy" id="1111947"/>
    <lineage>
        <taxon>Eukaryota</taxon>
        <taxon>Fungi</taxon>
        <taxon>Dikarya</taxon>
        <taxon>Basidiomycota</taxon>
        <taxon>Agaricomycotina</taxon>
        <taxon>Agaricomycetes</taxon>
        <taxon>Polyporales</taxon>
        <taxon>Polyporaceae</taxon>
        <taxon>Trametes</taxon>
    </lineage>
</organism>
<feature type="transmembrane region" description="Helical" evidence="1">
    <location>
        <begin position="22"/>
        <end position="41"/>
    </location>
</feature>
<evidence type="ECO:0000259" key="2">
    <source>
        <dbReference type="Pfam" id="PF20151"/>
    </source>
</evidence>
<evidence type="ECO:0000313" key="3">
    <source>
        <dbReference type="EMBL" id="KAJ8474740.1"/>
    </source>
</evidence>
<name>A0AAD7X7V4_9APHY</name>
<gene>
    <name evidence="3" type="ORF">ONZ51_g7017</name>
</gene>
<protein>
    <recommendedName>
        <fullName evidence="2">DUF6533 domain-containing protein</fullName>
    </recommendedName>
</protein>
<dbReference type="InterPro" id="IPR045340">
    <property type="entry name" value="DUF6533"/>
</dbReference>
<feature type="transmembrane region" description="Helical" evidence="1">
    <location>
        <begin position="104"/>
        <end position="122"/>
    </location>
</feature>
<keyword evidence="1" id="KW-0812">Transmembrane</keyword>
<keyword evidence="1" id="KW-0472">Membrane</keyword>
<evidence type="ECO:0000256" key="1">
    <source>
        <dbReference type="SAM" id="Phobius"/>
    </source>
</evidence>
<comment type="caution">
    <text evidence="3">The sequence shown here is derived from an EMBL/GenBank/DDBJ whole genome shotgun (WGS) entry which is preliminary data.</text>
</comment>
<dbReference type="Proteomes" id="UP001215151">
    <property type="component" value="Unassembled WGS sequence"/>
</dbReference>